<evidence type="ECO:0000256" key="4">
    <source>
        <dbReference type="ARBA" id="ARBA00022695"/>
    </source>
</evidence>
<dbReference type="Gene3D" id="1.10.10.60">
    <property type="entry name" value="Homeodomain-like"/>
    <property type="match status" value="1"/>
</dbReference>
<dbReference type="PANTHER" id="PTHR32248:SF4">
    <property type="entry name" value="RNA POLYMERASE SIGMA-54 FACTOR"/>
    <property type="match status" value="1"/>
</dbReference>
<dbReference type="Pfam" id="PF04552">
    <property type="entry name" value="Sigma54_DBD"/>
    <property type="match status" value="1"/>
</dbReference>
<organism evidence="12 13">
    <name type="scientific">Hohaiivirga grylli</name>
    <dbReference type="NCBI Taxonomy" id="3133970"/>
    <lineage>
        <taxon>Bacteria</taxon>
        <taxon>Pseudomonadati</taxon>
        <taxon>Pseudomonadota</taxon>
        <taxon>Alphaproteobacteria</taxon>
        <taxon>Hyphomicrobiales</taxon>
        <taxon>Methylobacteriaceae</taxon>
        <taxon>Hohaiivirga</taxon>
    </lineage>
</organism>
<protein>
    <recommendedName>
        <fullName evidence="9">RNA polymerase sigma-54 factor</fullName>
    </recommendedName>
</protein>
<dbReference type="InterPro" id="IPR000394">
    <property type="entry name" value="RNA_pol_sigma_54"/>
</dbReference>
<reference evidence="12 13" key="1">
    <citation type="submission" date="2024-04" db="EMBL/GenBank/DDBJ databases">
        <title>A novel species isolated from cricket.</title>
        <authorList>
            <person name="Wang H.-C."/>
        </authorList>
    </citation>
    <scope>NUCLEOTIDE SEQUENCE [LARGE SCALE GENOMIC DNA]</scope>
    <source>
        <strain evidence="12 13">WL0021</strain>
    </source>
</reference>
<dbReference type="RefSeq" id="WP_346335650.1">
    <property type="nucleotide sequence ID" value="NZ_JBBYXI010000001.1"/>
</dbReference>
<dbReference type="NCBIfam" id="NF004596">
    <property type="entry name" value="PRK05932.1-3"/>
    <property type="match status" value="1"/>
</dbReference>
<evidence type="ECO:0000259" key="10">
    <source>
        <dbReference type="Pfam" id="PF04552"/>
    </source>
</evidence>
<evidence type="ECO:0000313" key="12">
    <source>
        <dbReference type="EMBL" id="MEN3929654.1"/>
    </source>
</evidence>
<gene>
    <name evidence="12" type="primary">rpoN</name>
    <name evidence="12" type="ORF">WJT86_01100</name>
</gene>
<dbReference type="PIRSF" id="PIRSF000774">
    <property type="entry name" value="RpoN"/>
    <property type="match status" value="1"/>
</dbReference>
<evidence type="ECO:0000256" key="3">
    <source>
        <dbReference type="ARBA" id="ARBA00022679"/>
    </source>
</evidence>
<comment type="similarity">
    <text evidence="1 9">Belongs to the sigma-54 factor family.</text>
</comment>
<evidence type="ECO:0000259" key="11">
    <source>
        <dbReference type="Pfam" id="PF04963"/>
    </source>
</evidence>
<proteinExistence type="inferred from homology"/>
<feature type="domain" description="RNA polymerase sigma factor 54 DNA-binding" evidence="10">
    <location>
        <begin position="330"/>
        <end position="489"/>
    </location>
</feature>
<evidence type="ECO:0000256" key="5">
    <source>
        <dbReference type="ARBA" id="ARBA00023015"/>
    </source>
</evidence>
<evidence type="ECO:0000256" key="1">
    <source>
        <dbReference type="ARBA" id="ARBA00008798"/>
    </source>
</evidence>
<keyword evidence="6 9" id="KW-0731">Sigma factor</keyword>
<comment type="function">
    <text evidence="9">Sigma factors are initiation factors that promote the attachment of RNA polymerase to specific initiation sites and are then released.</text>
</comment>
<dbReference type="Pfam" id="PF00309">
    <property type="entry name" value="Sigma54_AID"/>
    <property type="match status" value="1"/>
</dbReference>
<evidence type="ECO:0000313" key="13">
    <source>
        <dbReference type="Proteomes" id="UP001418637"/>
    </source>
</evidence>
<keyword evidence="5 9" id="KW-0805">Transcription regulation</keyword>
<dbReference type="PRINTS" id="PR00045">
    <property type="entry name" value="SIGMA54FCT"/>
</dbReference>
<evidence type="ECO:0000256" key="7">
    <source>
        <dbReference type="ARBA" id="ARBA00023125"/>
    </source>
</evidence>
<keyword evidence="3 9" id="KW-0808">Transferase</keyword>
<dbReference type="InterPro" id="IPR007634">
    <property type="entry name" value="RNA_pol_sigma_54_DNA-bd"/>
</dbReference>
<dbReference type="EMBL" id="JBBYXI010000001">
    <property type="protein sequence ID" value="MEN3929654.1"/>
    <property type="molecule type" value="Genomic_DNA"/>
</dbReference>
<feature type="domain" description="RNA polymerase sigma factor 54 core-binding" evidence="11">
    <location>
        <begin position="136"/>
        <end position="316"/>
    </location>
</feature>
<name>A0ABV0BFF1_9HYPH</name>
<dbReference type="PROSITE" id="PS50044">
    <property type="entry name" value="SIGMA54_3"/>
    <property type="match status" value="1"/>
</dbReference>
<dbReference type="PROSITE" id="PS00718">
    <property type="entry name" value="SIGMA54_2"/>
    <property type="match status" value="1"/>
</dbReference>
<dbReference type="Proteomes" id="UP001418637">
    <property type="component" value="Unassembled WGS sequence"/>
</dbReference>
<dbReference type="PANTHER" id="PTHR32248">
    <property type="entry name" value="RNA POLYMERASE SIGMA-54 FACTOR"/>
    <property type="match status" value="1"/>
</dbReference>
<evidence type="ECO:0000256" key="6">
    <source>
        <dbReference type="ARBA" id="ARBA00023082"/>
    </source>
</evidence>
<sequence>MGLVQKLELRQGQVLQMTPQLAQAIKLLQMPYYDLQAFVDAEVEGNPLLEKHEEPDNQSDLFQEDIIAEGSPGTSEEDDWLPSKQDLEQTFDTSLDNIFPDDVSTQVSPVVEGGFSGNHGYAGEELTELGQLLPFETSLHDYLLRQLELATKDIILRMVGAHLIDAIDHNGYLTVALEEVSERLGVDLQVVEQTLEYIHSFEPTGVGARSLSECLSLQLKERNRFDPAIQKVLESLDLVAKRDLAGLKKCSGLDVEDLVDVIAEIRNLNPKPGSVFGSEPVQTLIPDVFVRARREGGWHLELNAETIPNVLVNQDYQAILKAGADDSEKSFLTECLAKANWLTKSLEQRARTILKVATEIVRQQEGFFLHGISHLKPMTLKQIAEQLELHESTISRVTANKSFGTDRGTFEMKFFFSSAVGQSNGSESQAAEVIRRRIKQLIENEAANNILSDDALVNHLKQENIDVARRTVAKYREALKIPSSMERRRLKKITV</sequence>
<dbReference type="InterPro" id="IPR007046">
    <property type="entry name" value="RNA_pol_sigma_54_core-bd"/>
</dbReference>
<dbReference type="PROSITE" id="PS00717">
    <property type="entry name" value="SIGMA54_1"/>
    <property type="match status" value="1"/>
</dbReference>
<keyword evidence="8 9" id="KW-0804">Transcription</keyword>
<comment type="caution">
    <text evidence="12">The sequence shown here is derived from an EMBL/GenBank/DDBJ whole genome shotgun (WGS) entry which is preliminary data.</text>
</comment>
<dbReference type="Pfam" id="PF04963">
    <property type="entry name" value="Sigma54_CBD"/>
    <property type="match status" value="1"/>
</dbReference>
<evidence type="ECO:0000256" key="8">
    <source>
        <dbReference type="ARBA" id="ARBA00023163"/>
    </source>
</evidence>
<keyword evidence="7 9" id="KW-0238">DNA-binding</keyword>
<evidence type="ECO:0000256" key="2">
    <source>
        <dbReference type="ARBA" id="ARBA00022478"/>
    </source>
</evidence>
<dbReference type="Gene3D" id="1.10.10.1330">
    <property type="entry name" value="RNA polymerase sigma-54 factor, core-binding domain"/>
    <property type="match status" value="1"/>
</dbReference>
<dbReference type="InterPro" id="IPR038709">
    <property type="entry name" value="RpoN_core-bd_sf"/>
</dbReference>
<keyword evidence="4 9" id="KW-0548">Nucleotidyltransferase</keyword>
<dbReference type="NCBIfam" id="TIGR02395">
    <property type="entry name" value="rpoN_sigma"/>
    <property type="match status" value="1"/>
</dbReference>
<evidence type="ECO:0000256" key="9">
    <source>
        <dbReference type="PIRNR" id="PIRNR000774"/>
    </source>
</evidence>
<accession>A0ABV0BFF1</accession>
<dbReference type="NCBIfam" id="NF009118">
    <property type="entry name" value="PRK12469.1"/>
    <property type="match status" value="1"/>
</dbReference>
<keyword evidence="13" id="KW-1185">Reference proteome</keyword>
<keyword evidence="2 9" id="KW-0240">DNA-directed RNA polymerase</keyword>